<dbReference type="SUPFAM" id="SSF103657">
    <property type="entry name" value="BAR/IMD domain-like"/>
    <property type="match status" value="1"/>
</dbReference>
<keyword evidence="12" id="KW-0175">Coiled coil</keyword>
<sequence length="310" mass="36192">MSRTPDARVRDNQTRKIQENITNVEKHFGEMCQLFSAYVRKTARLRDKSDVLVREIGLYADTETPDLKRGMKQFADHMAKIQDYRQAEVERLESKVIEPLKSYGAVVKRKREDLKATQSARDREAKQMAQLERTRQRNPSDRQIISQVCPMLSVHLIAGDAESELQRATMDATRTTRQLEETIDEFERQKIRDIKKIFGEFVTVEMSFHAKALEVYTLAFQSIQSVDEEQDLEVFRSSLHPPDYQSRLDIVRANSKTSLDRTGSFLSTSETLQQQRDCSRQTRREEEDDDDEEDEDDSEEEEDEDTDDDH</sequence>
<dbReference type="CDD" id="cd07598">
    <property type="entry name" value="BAR_FAM92"/>
    <property type="match status" value="1"/>
</dbReference>
<evidence type="ECO:0000256" key="10">
    <source>
        <dbReference type="ARBA" id="ARBA00022871"/>
    </source>
</evidence>
<dbReference type="GO" id="GO:0060271">
    <property type="term" value="P:cilium assembly"/>
    <property type="evidence" value="ECO:0007669"/>
    <property type="project" value="InterPro"/>
</dbReference>
<evidence type="ECO:0008006" key="23">
    <source>
        <dbReference type="Google" id="ProtNLM"/>
    </source>
</evidence>
<dbReference type="GO" id="GO:0007283">
    <property type="term" value="P:spermatogenesis"/>
    <property type="evidence" value="ECO:0007669"/>
    <property type="project" value="UniProtKB-KW"/>
</dbReference>
<dbReference type="GO" id="GO:0005814">
    <property type="term" value="C:centriole"/>
    <property type="evidence" value="ECO:0007669"/>
    <property type="project" value="UniProtKB-SubCell"/>
</dbReference>
<evidence type="ECO:0000256" key="5">
    <source>
        <dbReference type="ARBA" id="ARBA00022490"/>
    </source>
</evidence>
<comment type="similarity">
    <text evidence="19">Belongs to the CIBAR family.</text>
</comment>
<dbReference type="GO" id="GO:0005743">
    <property type="term" value="C:mitochondrial inner membrane"/>
    <property type="evidence" value="ECO:0007669"/>
    <property type="project" value="UniProtKB-SubCell"/>
</dbReference>
<keyword evidence="7" id="KW-0999">Mitochondrion inner membrane</keyword>
<evidence type="ECO:0000256" key="7">
    <source>
        <dbReference type="ARBA" id="ARBA00022792"/>
    </source>
</evidence>
<evidence type="ECO:0000256" key="13">
    <source>
        <dbReference type="ARBA" id="ARBA00023069"/>
    </source>
</evidence>
<dbReference type="GO" id="GO:0005634">
    <property type="term" value="C:nucleus"/>
    <property type="evidence" value="ECO:0007669"/>
    <property type="project" value="UniProtKB-SubCell"/>
</dbReference>
<evidence type="ECO:0000256" key="16">
    <source>
        <dbReference type="ARBA" id="ARBA00023212"/>
    </source>
</evidence>
<evidence type="ECO:0000256" key="1">
    <source>
        <dbReference type="ARBA" id="ARBA00004114"/>
    </source>
</evidence>
<keyword evidence="13" id="KW-0969">Cilium</keyword>
<dbReference type="InterPro" id="IPR035590">
    <property type="entry name" value="BAR_CBAR1/2"/>
</dbReference>
<evidence type="ECO:0000313" key="22">
    <source>
        <dbReference type="Proteomes" id="UP001335648"/>
    </source>
</evidence>
<dbReference type="Gene3D" id="1.20.1270.60">
    <property type="entry name" value="Arfaptin homology (AH) domain/BAR domain"/>
    <property type="match status" value="1"/>
</dbReference>
<dbReference type="Pfam" id="PF06730">
    <property type="entry name" value="FAM92"/>
    <property type="match status" value="1"/>
</dbReference>
<comment type="caution">
    <text evidence="21">The sequence shown here is derived from an EMBL/GenBank/DDBJ whole genome shotgun (WGS) entry which is preliminary data.</text>
</comment>
<dbReference type="GO" id="GO:0030154">
    <property type="term" value="P:cell differentiation"/>
    <property type="evidence" value="ECO:0007669"/>
    <property type="project" value="UniProtKB-KW"/>
</dbReference>
<keyword evidence="5" id="KW-0963">Cytoplasm</keyword>
<evidence type="ECO:0000256" key="15">
    <source>
        <dbReference type="ARBA" id="ARBA00023136"/>
    </source>
</evidence>
<dbReference type="PANTHER" id="PTHR21223:SF4">
    <property type="entry name" value="CBY1-INTERACTING BAR DOMAIN-CONTAINING PROTEIN 1"/>
    <property type="match status" value="1"/>
</dbReference>
<feature type="compositionally biased region" description="Polar residues" evidence="20">
    <location>
        <begin position="259"/>
        <end position="276"/>
    </location>
</feature>
<dbReference type="InterPro" id="IPR009602">
    <property type="entry name" value="CBAR/FAM92"/>
</dbReference>
<keyword evidence="14" id="KW-0496">Mitochondrion</keyword>
<evidence type="ECO:0000256" key="6">
    <source>
        <dbReference type="ARBA" id="ARBA00022782"/>
    </source>
</evidence>
<protein>
    <recommendedName>
        <fullName evidence="23">Protein FAM92A</fullName>
    </recommendedName>
</protein>
<organism evidence="21 22">
    <name type="scientific">Champsocephalus esox</name>
    <name type="common">pike icefish</name>
    <dbReference type="NCBI Taxonomy" id="159716"/>
    <lineage>
        <taxon>Eukaryota</taxon>
        <taxon>Metazoa</taxon>
        <taxon>Chordata</taxon>
        <taxon>Craniata</taxon>
        <taxon>Vertebrata</taxon>
        <taxon>Euteleostomi</taxon>
        <taxon>Actinopterygii</taxon>
        <taxon>Neopterygii</taxon>
        <taxon>Teleostei</taxon>
        <taxon>Neoteleostei</taxon>
        <taxon>Acanthomorphata</taxon>
        <taxon>Eupercaria</taxon>
        <taxon>Perciformes</taxon>
        <taxon>Notothenioidei</taxon>
        <taxon>Channichthyidae</taxon>
        <taxon>Champsocephalus</taxon>
    </lineage>
</organism>
<reference evidence="21 22" key="1">
    <citation type="journal article" date="2023" name="Mol. Biol. Evol.">
        <title>Genomics of Secondarily Temperate Adaptation in the Only Non-Antarctic Icefish.</title>
        <authorList>
            <person name="Rivera-Colon A.G."/>
            <person name="Rayamajhi N."/>
            <person name="Minhas B.F."/>
            <person name="Madrigal G."/>
            <person name="Bilyk K.T."/>
            <person name="Yoon V."/>
            <person name="Hune M."/>
            <person name="Gregory S."/>
            <person name="Cheng C.H.C."/>
            <person name="Catchen J.M."/>
        </authorList>
    </citation>
    <scope>NUCLEOTIDE SEQUENCE [LARGE SCALE GENOMIC DNA]</scope>
    <source>
        <strain evidence="21">JC2023a</strain>
    </source>
</reference>
<evidence type="ECO:0000256" key="3">
    <source>
        <dbReference type="ARBA" id="ARBA00004230"/>
    </source>
</evidence>
<evidence type="ECO:0000256" key="20">
    <source>
        <dbReference type="SAM" id="MobiDB-lite"/>
    </source>
</evidence>
<keyword evidence="10" id="KW-0744">Spermatogenesis</keyword>
<evidence type="ECO:0000256" key="2">
    <source>
        <dbReference type="ARBA" id="ARBA00004123"/>
    </source>
</evidence>
<dbReference type="AlphaFoldDB" id="A0AAN8BF62"/>
<feature type="compositionally biased region" description="Acidic residues" evidence="20">
    <location>
        <begin position="286"/>
        <end position="310"/>
    </location>
</feature>
<proteinExistence type="inferred from homology"/>
<keyword evidence="15" id="KW-0472">Membrane</keyword>
<name>A0AAN8BF62_9TELE</name>
<dbReference type="Proteomes" id="UP001335648">
    <property type="component" value="Unassembled WGS sequence"/>
</dbReference>
<dbReference type="FunFam" id="1.20.1270.60:FF:000047">
    <property type="entry name" value="protein FAM92A isoform X1"/>
    <property type="match status" value="1"/>
</dbReference>
<keyword evidence="22" id="KW-1185">Reference proteome</keyword>
<keyword evidence="9" id="KW-0282">Flagellum</keyword>
<evidence type="ECO:0000256" key="9">
    <source>
        <dbReference type="ARBA" id="ARBA00022846"/>
    </source>
</evidence>
<evidence type="ECO:0000256" key="17">
    <source>
        <dbReference type="ARBA" id="ARBA00023242"/>
    </source>
</evidence>
<feature type="region of interest" description="Disordered" evidence="20">
    <location>
        <begin position="259"/>
        <end position="310"/>
    </location>
</feature>
<dbReference type="EMBL" id="JAULUE010002061">
    <property type="protein sequence ID" value="KAK5883677.1"/>
    <property type="molecule type" value="Genomic_DNA"/>
</dbReference>
<dbReference type="InterPro" id="IPR027267">
    <property type="entry name" value="AH/BAR_dom_sf"/>
</dbReference>
<evidence type="ECO:0000256" key="14">
    <source>
        <dbReference type="ARBA" id="ARBA00023128"/>
    </source>
</evidence>
<evidence type="ECO:0000256" key="11">
    <source>
        <dbReference type="ARBA" id="ARBA00022946"/>
    </source>
</evidence>
<keyword evidence="18" id="KW-0966">Cell projection</keyword>
<dbReference type="PANTHER" id="PTHR21223">
    <property type="entry name" value="CBY1-INTERACTING BAR DOMAIN-CONTAINING PROTEIN HOMOLOG"/>
    <property type="match status" value="1"/>
</dbReference>
<keyword evidence="8" id="KW-0970">Cilium biogenesis/degradation</keyword>
<evidence type="ECO:0000256" key="8">
    <source>
        <dbReference type="ARBA" id="ARBA00022794"/>
    </source>
</evidence>
<evidence type="ECO:0000313" key="21">
    <source>
        <dbReference type="EMBL" id="KAK5883677.1"/>
    </source>
</evidence>
<dbReference type="GO" id="GO:0036064">
    <property type="term" value="C:ciliary basal body"/>
    <property type="evidence" value="ECO:0007669"/>
    <property type="project" value="TreeGrafter"/>
</dbReference>
<evidence type="ECO:0000256" key="18">
    <source>
        <dbReference type="ARBA" id="ARBA00023273"/>
    </source>
</evidence>
<accession>A0AAN8BF62</accession>
<evidence type="ECO:0000256" key="4">
    <source>
        <dbReference type="ARBA" id="ARBA00004443"/>
    </source>
</evidence>
<keyword evidence="11" id="KW-0809">Transit peptide</keyword>
<evidence type="ECO:0000256" key="19">
    <source>
        <dbReference type="ARBA" id="ARBA00029449"/>
    </source>
</evidence>
<dbReference type="GO" id="GO:0035869">
    <property type="term" value="C:ciliary transition zone"/>
    <property type="evidence" value="ECO:0007669"/>
    <property type="project" value="TreeGrafter"/>
</dbReference>
<gene>
    <name evidence="21" type="ORF">CesoFtcFv8_019978</name>
</gene>
<comment type="subcellular location">
    <subcellularLocation>
        <location evidence="3">Cell projection</location>
        <location evidence="3">Cilium</location>
        <location evidence="3">Flagellum</location>
    </subcellularLocation>
    <subcellularLocation>
        <location evidence="1">Cytoplasm</location>
        <location evidence="1">Cytoskeleton</location>
        <location evidence="1">Microtubule organizing center</location>
        <location evidence="1">Centrosome</location>
        <location evidence="1">Centriole</location>
    </subcellularLocation>
    <subcellularLocation>
        <location evidence="4">Mitochondrion inner membrane</location>
        <topology evidence="4">Peripheral membrane protein</topology>
        <orientation evidence="4">Matrix side</orientation>
    </subcellularLocation>
    <subcellularLocation>
        <location evidence="2">Nucleus</location>
    </subcellularLocation>
</comment>
<evidence type="ECO:0000256" key="12">
    <source>
        <dbReference type="ARBA" id="ARBA00023054"/>
    </source>
</evidence>
<keyword evidence="6" id="KW-0221">Differentiation</keyword>
<keyword evidence="16" id="KW-0206">Cytoskeleton</keyword>
<dbReference type="GO" id="GO:0031514">
    <property type="term" value="C:motile cilium"/>
    <property type="evidence" value="ECO:0007669"/>
    <property type="project" value="UniProtKB-SubCell"/>
</dbReference>
<keyword evidence="17" id="KW-0539">Nucleus</keyword>